<keyword evidence="2" id="KW-1185">Reference proteome</keyword>
<dbReference type="AlphaFoldDB" id="A0A8J4CDT9"/>
<evidence type="ECO:0000313" key="1">
    <source>
        <dbReference type="EMBL" id="GIL79045.1"/>
    </source>
</evidence>
<sequence length="182" mass="18238">MITDPPQMPLPVIAATLQDPLAQTGSSAPGASPLHIYATVHDNGSSGCEQETETLKLSRNAHMATAPSDRAPKVSSQTVAMGEVAPKPSSTGQSGVECLNYSSSRILSGPSESAYQKSGTVTSQSRTADAILATGTDASASHTSAASATAVALSGTALLSLQECCCKASEVRDPGSGTGDGT</sequence>
<gene>
    <name evidence="1" type="ORF">Vretifemale_8448</name>
</gene>
<name>A0A8J4CDT9_9CHLO</name>
<protein>
    <submittedName>
        <fullName evidence="1">Uncharacterized protein</fullName>
    </submittedName>
</protein>
<dbReference type="Proteomes" id="UP000747110">
    <property type="component" value="Unassembled WGS sequence"/>
</dbReference>
<dbReference type="OrthoDB" id="529386at2759"/>
<comment type="caution">
    <text evidence="1">The sequence shown here is derived from an EMBL/GenBank/DDBJ whole genome shotgun (WGS) entry which is preliminary data.</text>
</comment>
<organism evidence="1 2">
    <name type="scientific">Volvox reticuliferus</name>
    <dbReference type="NCBI Taxonomy" id="1737510"/>
    <lineage>
        <taxon>Eukaryota</taxon>
        <taxon>Viridiplantae</taxon>
        <taxon>Chlorophyta</taxon>
        <taxon>core chlorophytes</taxon>
        <taxon>Chlorophyceae</taxon>
        <taxon>CS clade</taxon>
        <taxon>Chlamydomonadales</taxon>
        <taxon>Volvocaceae</taxon>
        <taxon>Volvox</taxon>
    </lineage>
</organism>
<reference evidence="1" key="1">
    <citation type="journal article" date="2021" name="Proc. Natl. Acad. Sci. U.S.A.">
        <title>Three genomes in the algal genus Volvox reveal the fate of a haploid sex-determining region after a transition to homothallism.</title>
        <authorList>
            <person name="Yamamoto K."/>
            <person name="Hamaji T."/>
            <person name="Kawai-Toyooka H."/>
            <person name="Matsuzaki R."/>
            <person name="Takahashi F."/>
            <person name="Nishimura Y."/>
            <person name="Kawachi M."/>
            <person name="Noguchi H."/>
            <person name="Minakuchi Y."/>
            <person name="Umen J.G."/>
            <person name="Toyoda A."/>
            <person name="Nozaki H."/>
        </authorList>
    </citation>
    <scope>NUCLEOTIDE SEQUENCE</scope>
    <source>
        <strain evidence="1">NIES-3786</strain>
    </source>
</reference>
<accession>A0A8J4CDT9</accession>
<proteinExistence type="predicted"/>
<dbReference type="EMBL" id="BNCP01000014">
    <property type="protein sequence ID" value="GIL79045.1"/>
    <property type="molecule type" value="Genomic_DNA"/>
</dbReference>
<evidence type="ECO:0000313" key="2">
    <source>
        <dbReference type="Proteomes" id="UP000747110"/>
    </source>
</evidence>